<sequence length="59" mass="6960">MKNFGKVRKSVSNERYICNGKRFSSYEEVESYCEKRGFRITNISTIKNNVYLVDVSSKR</sequence>
<name>A0A8S5L9L1_9CAUD</name>
<dbReference type="EMBL" id="BK014662">
    <property type="protein sequence ID" value="DAD66628.1"/>
    <property type="molecule type" value="Genomic_DNA"/>
</dbReference>
<organism evidence="1">
    <name type="scientific">Myoviridae sp. ctPuP5</name>
    <dbReference type="NCBI Taxonomy" id="2823543"/>
    <lineage>
        <taxon>Viruses</taxon>
        <taxon>Duplodnaviria</taxon>
        <taxon>Heunggongvirae</taxon>
        <taxon>Uroviricota</taxon>
        <taxon>Caudoviricetes</taxon>
    </lineage>
</organism>
<proteinExistence type="predicted"/>
<protein>
    <submittedName>
        <fullName evidence="1">ETC complex I subunit conserved region</fullName>
    </submittedName>
</protein>
<accession>A0A8S5L9L1</accession>
<reference evidence="1" key="1">
    <citation type="journal article" date="2021" name="Proc. Natl. Acad. Sci. U.S.A.">
        <title>A Catalog of Tens of Thousands of Viruses from Human Metagenomes Reveals Hidden Associations with Chronic Diseases.</title>
        <authorList>
            <person name="Tisza M.J."/>
            <person name="Buck C.B."/>
        </authorList>
    </citation>
    <scope>NUCLEOTIDE SEQUENCE</scope>
    <source>
        <strain evidence="1">CtPuP5</strain>
    </source>
</reference>
<evidence type="ECO:0000313" key="1">
    <source>
        <dbReference type="EMBL" id="DAD66628.1"/>
    </source>
</evidence>